<sequence length="98" mass="11033">MSSRRSASRASSSTMSEDEIITDLVLKLQALLPHLNPRQQTSRMQAQASKVLKETCSYIRKLEKEVDDLSGRLSQLLGTIDPNNQDFDLDSIRSLLQI</sequence>
<evidence type="ECO:0000256" key="3">
    <source>
        <dbReference type="ARBA" id="ARBA00023015"/>
    </source>
</evidence>
<dbReference type="GO" id="GO:0005634">
    <property type="term" value="C:nucleus"/>
    <property type="evidence" value="ECO:0007669"/>
    <property type="project" value="UniProtKB-SubCell"/>
</dbReference>
<keyword evidence="5" id="KW-0539">Nucleus</keyword>
<comment type="caution">
    <text evidence="6">The sequence shown here is derived from an EMBL/GenBank/DDBJ whole genome shotgun (WGS) entry which is preliminary data.</text>
</comment>
<dbReference type="AlphaFoldDB" id="A0AAV0IP54"/>
<dbReference type="GO" id="GO:0006355">
    <property type="term" value="P:regulation of DNA-templated transcription"/>
    <property type="evidence" value="ECO:0007669"/>
    <property type="project" value="InterPro"/>
</dbReference>
<evidence type="ECO:0000256" key="1">
    <source>
        <dbReference type="ARBA" id="ARBA00004123"/>
    </source>
</evidence>
<proteinExistence type="predicted"/>
<gene>
    <name evidence="6" type="ORF">LITE_LOCUS10285</name>
</gene>
<accession>A0AAV0IP54</accession>
<keyword evidence="3" id="KW-0805">Transcription regulation</keyword>
<dbReference type="SUPFAM" id="SSF47459">
    <property type="entry name" value="HLH, helix-loop-helix DNA-binding domain"/>
    <property type="match status" value="1"/>
</dbReference>
<evidence type="ECO:0000313" key="7">
    <source>
        <dbReference type="Proteomes" id="UP001154282"/>
    </source>
</evidence>
<evidence type="ECO:0008006" key="8">
    <source>
        <dbReference type="Google" id="ProtNLM"/>
    </source>
</evidence>
<reference evidence="6" key="1">
    <citation type="submission" date="2022-08" db="EMBL/GenBank/DDBJ databases">
        <authorList>
            <person name="Gutierrez-Valencia J."/>
        </authorList>
    </citation>
    <scope>NUCLEOTIDE SEQUENCE</scope>
</reference>
<evidence type="ECO:0000313" key="6">
    <source>
        <dbReference type="EMBL" id="CAI0399407.1"/>
    </source>
</evidence>
<organism evidence="6 7">
    <name type="scientific">Linum tenue</name>
    <dbReference type="NCBI Taxonomy" id="586396"/>
    <lineage>
        <taxon>Eukaryota</taxon>
        <taxon>Viridiplantae</taxon>
        <taxon>Streptophyta</taxon>
        <taxon>Embryophyta</taxon>
        <taxon>Tracheophyta</taxon>
        <taxon>Spermatophyta</taxon>
        <taxon>Magnoliopsida</taxon>
        <taxon>eudicotyledons</taxon>
        <taxon>Gunneridae</taxon>
        <taxon>Pentapetalae</taxon>
        <taxon>rosids</taxon>
        <taxon>fabids</taxon>
        <taxon>Malpighiales</taxon>
        <taxon>Linaceae</taxon>
        <taxon>Linum</taxon>
    </lineage>
</organism>
<evidence type="ECO:0000256" key="2">
    <source>
        <dbReference type="ARBA" id="ARBA00022604"/>
    </source>
</evidence>
<dbReference type="EMBL" id="CAMGYJ010000004">
    <property type="protein sequence ID" value="CAI0399407.1"/>
    <property type="molecule type" value="Genomic_DNA"/>
</dbReference>
<comment type="subcellular location">
    <subcellularLocation>
        <location evidence="1">Nucleus</location>
    </subcellularLocation>
</comment>
<keyword evidence="4" id="KW-0804">Transcription</keyword>
<dbReference type="Pfam" id="PF23174">
    <property type="entry name" value="bHLH_ILI"/>
    <property type="match status" value="1"/>
</dbReference>
<keyword evidence="2" id="KW-0341">Growth regulation</keyword>
<evidence type="ECO:0000256" key="5">
    <source>
        <dbReference type="ARBA" id="ARBA00023242"/>
    </source>
</evidence>
<dbReference type="GO" id="GO:0040008">
    <property type="term" value="P:regulation of growth"/>
    <property type="evidence" value="ECO:0007669"/>
    <property type="project" value="InterPro"/>
</dbReference>
<dbReference type="GO" id="GO:0046983">
    <property type="term" value="F:protein dimerization activity"/>
    <property type="evidence" value="ECO:0007669"/>
    <property type="project" value="InterPro"/>
</dbReference>
<dbReference type="Proteomes" id="UP001154282">
    <property type="component" value="Unassembled WGS sequence"/>
</dbReference>
<evidence type="ECO:0000256" key="4">
    <source>
        <dbReference type="ARBA" id="ARBA00023163"/>
    </source>
</evidence>
<name>A0AAV0IP54_9ROSI</name>
<dbReference type="InterPro" id="IPR044293">
    <property type="entry name" value="PRE"/>
</dbReference>
<dbReference type="PANTHER" id="PTHR46446">
    <property type="entry name" value="TRANSCRIPTION FACTOR PRE"/>
    <property type="match status" value="1"/>
</dbReference>
<dbReference type="InterPro" id="IPR036638">
    <property type="entry name" value="HLH_DNA-bd_sf"/>
</dbReference>
<dbReference type="Gene3D" id="4.10.280.10">
    <property type="entry name" value="Helix-loop-helix DNA-binding domain"/>
    <property type="match status" value="1"/>
</dbReference>
<keyword evidence="7" id="KW-1185">Reference proteome</keyword>
<protein>
    <recommendedName>
        <fullName evidence="8">BHLH domain-containing protein</fullName>
    </recommendedName>
</protein>
<dbReference type="PANTHER" id="PTHR46446:SF28">
    <property type="entry name" value="TRANSCRIPTION FACTOR PRE5"/>
    <property type="match status" value="1"/>
</dbReference>